<sequence>ATTHPYLLEPSPDLSFRLAIPLTCTSASYCGIAKLVTPAFERRRESRSVTTARRRHTTYVYHSFGYKHQSWQRSPDQRCHADDDTTLSNTKYAAPKRLLNLETAPRWASSTR</sequence>
<dbReference type="OrthoDB" id="10504483at2759"/>
<evidence type="ECO:0000313" key="1">
    <source>
        <dbReference type="EMBL" id="EME80626.1"/>
    </source>
</evidence>
<proteinExistence type="predicted"/>
<dbReference type="HOGENOM" id="CLU_2151804_0_0_1"/>
<dbReference type="GeneID" id="19337609"/>
<protein>
    <submittedName>
        <fullName evidence="1">Uncharacterized protein</fullName>
    </submittedName>
</protein>
<accession>M3A7N7</accession>
<dbReference type="AlphaFoldDB" id="M3A7N7"/>
<dbReference type="KEGG" id="pfj:MYCFIDRAFT_212090"/>
<organism evidence="1 2">
    <name type="scientific">Pseudocercospora fijiensis (strain CIRAD86)</name>
    <name type="common">Black leaf streak disease fungus</name>
    <name type="synonym">Mycosphaerella fijiensis</name>
    <dbReference type="NCBI Taxonomy" id="383855"/>
    <lineage>
        <taxon>Eukaryota</taxon>
        <taxon>Fungi</taxon>
        <taxon>Dikarya</taxon>
        <taxon>Ascomycota</taxon>
        <taxon>Pezizomycotina</taxon>
        <taxon>Dothideomycetes</taxon>
        <taxon>Dothideomycetidae</taxon>
        <taxon>Mycosphaerellales</taxon>
        <taxon>Mycosphaerellaceae</taxon>
        <taxon>Pseudocercospora</taxon>
    </lineage>
</organism>
<feature type="non-terminal residue" evidence="1">
    <location>
        <position position="1"/>
    </location>
</feature>
<dbReference type="VEuPathDB" id="FungiDB:MYCFIDRAFT_212090"/>
<dbReference type="EMBL" id="KB446561">
    <property type="protein sequence ID" value="EME80626.1"/>
    <property type="molecule type" value="Genomic_DNA"/>
</dbReference>
<reference evidence="1 2" key="1">
    <citation type="journal article" date="2012" name="PLoS Pathog.">
        <title>Diverse lifestyles and strategies of plant pathogenesis encoded in the genomes of eighteen Dothideomycetes fungi.</title>
        <authorList>
            <person name="Ohm R.A."/>
            <person name="Feau N."/>
            <person name="Henrissat B."/>
            <person name="Schoch C.L."/>
            <person name="Horwitz B.A."/>
            <person name="Barry K.W."/>
            <person name="Condon B.J."/>
            <person name="Copeland A.C."/>
            <person name="Dhillon B."/>
            <person name="Glaser F."/>
            <person name="Hesse C.N."/>
            <person name="Kosti I."/>
            <person name="LaButti K."/>
            <person name="Lindquist E.A."/>
            <person name="Lucas S."/>
            <person name="Salamov A.A."/>
            <person name="Bradshaw R.E."/>
            <person name="Ciuffetti L."/>
            <person name="Hamelin R.C."/>
            <person name="Kema G.H.J."/>
            <person name="Lawrence C."/>
            <person name="Scott J.A."/>
            <person name="Spatafora J.W."/>
            <person name="Turgeon B.G."/>
            <person name="de Wit P.J.G.M."/>
            <person name="Zhong S."/>
            <person name="Goodwin S.B."/>
            <person name="Grigoriev I.V."/>
        </authorList>
    </citation>
    <scope>NUCLEOTIDE SEQUENCE [LARGE SCALE GENOMIC DNA]</scope>
    <source>
        <strain evidence="1 2">CIRAD86</strain>
    </source>
</reference>
<name>M3A7N7_PSEFD</name>
<dbReference type="Proteomes" id="UP000016932">
    <property type="component" value="Unassembled WGS sequence"/>
</dbReference>
<keyword evidence="2" id="KW-1185">Reference proteome</keyword>
<evidence type="ECO:0000313" key="2">
    <source>
        <dbReference type="Proteomes" id="UP000016932"/>
    </source>
</evidence>
<gene>
    <name evidence="1" type="ORF">MYCFIDRAFT_212090</name>
</gene>
<dbReference type="RefSeq" id="XP_007929512.1">
    <property type="nucleotide sequence ID" value="XM_007931321.1"/>
</dbReference>